<protein>
    <submittedName>
        <fullName evidence="3">Uncharacterized protein</fullName>
    </submittedName>
</protein>
<keyword evidence="2" id="KW-0812">Transmembrane</keyword>
<accession>A0AA38H6F4</accession>
<reference evidence="3" key="1">
    <citation type="journal article" date="2022" name="G3 (Bethesda)">
        <title>High quality genome of the basidiomycete yeast Dioszegia hungarica PDD-24b-2 isolated from cloud water.</title>
        <authorList>
            <person name="Jarrige D."/>
            <person name="Haridas S."/>
            <person name="Bleykasten-Grosshans C."/>
            <person name="Joly M."/>
            <person name="Nadalig T."/>
            <person name="Sancelme M."/>
            <person name="Vuilleumier S."/>
            <person name="Grigoriev I.V."/>
            <person name="Amato P."/>
            <person name="Bringel F."/>
        </authorList>
    </citation>
    <scope>NUCLEOTIDE SEQUENCE</scope>
    <source>
        <strain evidence="3">PDD-24b-2</strain>
    </source>
</reference>
<dbReference type="RefSeq" id="XP_052944612.1">
    <property type="nucleotide sequence ID" value="XM_053089755.1"/>
</dbReference>
<keyword evidence="2" id="KW-1133">Transmembrane helix</keyword>
<keyword evidence="2" id="KW-0472">Membrane</keyword>
<proteinExistence type="predicted"/>
<feature type="transmembrane region" description="Helical" evidence="2">
    <location>
        <begin position="18"/>
        <end position="39"/>
    </location>
</feature>
<name>A0AA38H6F4_9TREE</name>
<gene>
    <name evidence="3" type="ORF">MKK02DRAFT_37711</name>
</gene>
<dbReference type="GeneID" id="77728960"/>
<sequence length="300" mass="32458">MPAAGSEGQSFFQQYGHIAWPILGVLGALVLLIGGYAIWRGPHRTFLPASLIRRLRRDPLAEDTDDEKRFHPLGRVPSPVAIPSYAKVRRESRRAESAYFKANGMSVADEFKQQVVAARRASQLESARKSTMGMQWATGAPVVLAGEVEHGTRRVSGLGLAVARVDGSPVFSESGTLVGSPIWDEKETIIEEDEEEGDSTLARPGLPRRLSSVSTIPSTSADGSSLSSVQETLSLSPSISPLLPAVIAPVTSLPPRRSSITPAPYQPQARTREVRASRQPPAVRRSYATHMKAGEESDVW</sequence>
<evidence type="ECO:0000256" key="2">
    <source>
        <dbReference type="SAM" id="Phobius"/>
    </source>
</evidence>
<organism evidence="3 4">
    <name type="scientific">Dioszegia hungarica</name>
    <dbReference type="NCBI Taxonomy" id="4972"/>
    <lineage>
        <taxon>Eukaryota</taxon>
        <taxon>Fungi</taxon>
        <taxon>Dikarya</taxon>
        <taxon>Basidiomycota</taxon>
        <taxon>Agaricomycotina</taxon>
        <taxon>Tremellomycetes</taxon>
        <taxon>Tremellales</taxon>
        <taxon>Bulleribasidiaceae</taxon>
        <taxon>Dioszegia</taxon>
    </lineage>
</organism>
<feature type="region of interest" description="Disordered" evidence="1">
    <location>
        <begin position="192"/>
        <end position="225"/>
    </location>
</feature>
<keyword evidence="4" id="KW-1185">Reference proteome</keyword>
<evidence type="ECO:0000256" key="1">
    <source>
        <dbReference type="SAM" id="MobiDB-lite"/>
    </source>
</evidence>
<dbReference type="AlphaFoldDB" id="A0AA38H6F4"/>
<dbReference type="EMBL" id="JAKWFO010000006">
    <property type="protein sequence ID" value="KAI9634835.1"/>
    <property type="molecule type" value="Genomic_DNA"/>
</dbReference>
<comment type="caution">
    <text evidence="3">The sequence shown here is derived from an EMBL/GenBank/DDBJ whole genome shotgun (WGS) entry which is preliminary data.</text>
</comment>
<evidence type="ECO:0000313" key="3">
    <source>
        <dbReference type="EMBL" id="KAI9634835.1"/>
    </source>
</evidence>
<evidence type="ECO:0000313" key="4">
    <source>
        <dbReference type="Proteomes" id="UP001164286"/>
    </source>
</evidence>
<feature type="compositionally biased region" description="Polar residues" evidence="1">
    <location>
        <begin position="211"/>
        <end position="225"/>
    </location>
</feature>
<dbReference type="Proteomes" id="UP001164286">
    <property type="component" value="Unassembled WGS sequence"/>
</dbReference>
<feature type="region of interest" description="Disordered" evidence="1">
    <location>
        <begin position="253"/>
        <end position="300"/>
    </location>
</feature>